<name>A0A1I7XB55_HETBA</name>
<dbReference type="AlphaFoldDB" id="A0A1I7XB55"/>
<keyword evidence="2" id="KW-1185">Reference proteome</keyword>
<organism evidence="2 3">
    <name type="scientific">Heterorhabditis bacteriophora</name>
    <name type="common">Entomopathogenic nematode worm</name>
    <dbReference type="NCBI Taxonomy" id="37862"/>
    <lineage>
        <taxon>Eukaryota</taxon>
        <taxon>Metazoa</taxon>
        <taxon>Ecdysozoa</taxon>
        <taxon>Nematoda</taxon>
        <taxon>Chromadorea</taxon>
        <taxon>Rhabditida</taxon>
        <taxon>Rhabditina</taxon>
        <taxon>Rhabditomorpha</taxon>
        <taxon>Strongyloidea</taxon>
        <taxon>Heterorhabditidae</taxon>
        <taxon>Heterorhabditis</taxon>
    </lineage>
</organism>
<feature type="region of interest" description="Disordered" evidence="1">
    <location>
        <begin position="71"/>
        <end position="94"/>
    </location>
</feature>
<feature type="compositionally biased region" description="Low complexity" evidence="1">
    <location>
        <begin position="75"/>
        <end position="84"/>
    </location>
</feature>
<proteinExistence type="predicted"/>
<accession>A0A1I7XB55</accession>
<reference evidence="3" key="1">
    <citation type="submission" date="2016-11" db="UniProtKB">
        <authorList>
            <consortium name="WormBaseParasite"/>
        </authorList>
    </citation>
    <scope>IDENTIFICATION</scope>
</reference>
<evidence type="ECO:0000313" key="2">
    <source>
        <dbReference type="Proteomes" id="UP000095283"/>
    </source>
</evidence>
<sequence>MVIEELFDRLVSVSFIGRLSRPTRLFPSSRLHLFFKTSSEVKKESVMSNSIESFSEINELILSPQLTSKPNITGASKSSKSFAAPAPPSSTQNINKEVKENCDAIPVEMLGEKSVGNCPDKPATIKDEDYWNDRQDKGNAVQSAKTMQKNLQSITILKKEHQSELSLQVCKQF</sequence>
<evidence type="ECO:0000313" key="3">
    <source>
        <dbReference type="WBParaSite" id="Hba_14584"/>
    </source>
</evidence>
<dbReference type="Proteomes" id="UP000095283">
    <property type="component" value="Unplaced"/>
</dbReference>
<protein>
    <submittedName>
        <fullName evidence="3">Uncharacterized protein</fullName>
    </submittedName>
</protein>
<dbReference type="WBParaSite" id="Hba_14584">
    <property type="protein sequence ID" value="Hba_14584"/>
    <property type="gene ID" value="Hba_14584"/>
</dbReference>
<evidence type="ECO:0000256" key="1">
    <source>
        <dbReference type="SAM" id="MobiDB-lite"/>
    </source>
</evidence>